<dbReference type="GO" id="GO:0090730">
    <property type="term" value="C:Las1 complex"/>
    <property type="evidence" value="ECO:0007669"/>
    <property type="project" value="InterPro"/>
</dbReference>
<dbReference type="GO" id="GO:0005634">
    <property type="term" value="C:nucleus"/>
    <property type="evidence" value="ECO:0000318"/>
    <property type="project" value="GO_Central"/>
</dbReference>
<dbReference type="HOGENOM" id="CLU_036336_0_0_1"/>
<dbReference type="KEGG" id="dpx:DAPPUDRAFT_225438"/>
<organism evidence="1 2">
    <name type="scientific">Daphnia pulex</name>
    <name type="common">Water flea</name>
    <dbReference type="NCBI Taxonomy" id="6669"/>
    <lineage>
        <taxon>Eukaryota</taxon>
        <taxon>Metazoa</taxon>
        <taxon>Ecdysozoa</taxon>
        <taxon>Arthropoda</taxon>
        <taxon>Crustacea</taxon>
        <taxon>Branchiopoda</taxon>
        <taxon>Diplostraca</taxon>
        <taxon>Cladocera</taxon>
        <taxon>Anomopoda</taxon>
        <taxon>Daphniidae</taxon>
        <taxon>Daphnia</taxon>
    </lineage>
</organism>
<dbReference type="eggNOG" id="KOG2425">
    <property type="taxonomic scope" value="Eukaryota"/>
</dbReference>
<dbReference type="AlphaFoldDB" id="E9GPZ5"/>
<dbReference type="GO" id="GO:0000460">
    <property type="term" value="P:maturation of 5.8S rRNA"/>
    <property type="evidence" value="ECO:0000318"/>
    <property type="project" value="GO_Central"/>
</dbReference>
<dbReference type="PANTHER" id="PTHR15002">
    <property type="entry name" value="RIBOSOMAL BIOGENESIS PROTEIN LAS1L"/>
    <property type="match status" value="1"/>
</dbReference>
<accession>E9GPZ5</accession>
<dbReference type="InterPro" id="IPR007174">
    <property type="entry name" value="Las1"/>
</dbReference>
<dbReference type="Proteomes" id="UP000000305">
    <property type="component" value="Unassembled WGS sequence"/>
</dbReference>
<dbReference type="STRING" id="6669.E9GPZ5"/>
<evidence type="ECO:0008006" key="3">
    <source>
        <dbReference type="Google" id="ProtNLM"/>
    </source>
</evidence>
<dbReference type="GO" id="GO:0000470">
    <property type="term" value="P:maturation of LSU-rRNA"/>
    <property type="evidence" value="ECO:0000318"/>
    <property type="project" value="GO_Central"/>
</dbReference>
<dbReference type="OrthoDB" id="6340012at2759"/>
<name>E9GPZ5_DAPPU</name>
<keyword evidence="2" id="KW-1185">Reference proteome</keyword>
<proteinExistence type="predicted"/>
<gene>
    <name evidence="1" type="ORF">DAPPUDRAFT_225438</name>
</gene>
<evidence type="ECO:0000313" key="1">
    <source>
        <dbReference type="EMBL" id="EFX78473.1"/>
    </source>
</evidence>
<dbReference type="Pfam" id="PF04031">
    <property type="entry name" value="Las1"/>
    <property type="match status" value="1"/>
</dbReference>
<dbReference type="EMBL" id="GL732557">
    <property type="protein sequence ID" value="EFX78473.1"/>
    <property type="molecule type" value="Genomic_DNA"/>
</dbReference>
<protein>
    <recommendedName>
        <fullName evidence="3">Ribosomal biogenesis protein LAS1L</fullName>
    </recommendedName>
</protein>
<dbReference type="PANTHER" id="PTHR15002:SF0">
    <property type="entry name" value="RIBOSOMAL BIOGENESIS PROTEIN LAS1L"/>
    <property type="match status" value="1"/>
</dbReference>
<reference evidence="1 2" key="1">
    <citation type="journal article" date="2011" name="Science">
        <title>The ecoresponsive genome of Daphnia pulex.</title>
        <authorList>
            <person name="Colbourne J.K."/>
            <person name="Pfrender M.E."/>
            <person name="Gilbert D."/>
            <person name="Thomas W.K."/>
            <person name="Tucker A."/>
            <person name="Oakley T.H."/>
            <person name="Tokishita S."/>
            <person name="Aerts A."/>
            <person name="Arnold G.J."/>
            <person name="Basu M.K."/>
            <person name="Bauer D.J."/>
            <person name="Caceres C.E."/>
            <person name="Carmel L."/>
            <person name="Casola C."/>
            <person name="Choi J.H."/>
            <person name="Detter J.C."/>
            <person name="Dong Q."/>
            <person name="Dusheyko S."/>
            <person name="Eads B.D."/>
            <person name="Frohlich T."/>
            <person name="Geiler-Samerotte K.A."/>
            <person name="Gerlach D."/>
            <person name="Hatcher P."/>
            <person name="Jogdeo S."/>
            <person name="Krijgsveld J."/>
            <person name="Kriventseva E.V."/>
            <person name="Kultz D."/>
            <person name="Laforsch C."/>
            <person name="Lindquist E."/>
            <person name="Lopez J."/>
            <person name="Manak J.R."/>
            <person name="Muller J."/>
            <person name="Pangilinan J."/>
            <person name="Patwardhan R.P."/>
            <person name="Pitluck S."/>
            <person name="Pritham E.J."/>
            <person name="Rechtsteiner A."/>
            <person name="Rho M."/>
            <person name="Rogozin I.B."/>
            <person name="Sakarya O."/>
            <person name="Salamov A."/>
            <person name="Schaack S."/>
            <person name="Shapiro H."/>
            <person name="Shiga Y."/>
            <person name="Skalitzky C."/>
            <person name="Smith Z."/>
            <person name="Souvorov A."/>
            <person name="Sung W."/>
            <person name="Tang Z."/>
            <person name="Tsuchiya D."/>
            <person name="Tu H."/>
            <person name="Vos H."/>
            <person name="Wang M."/>
            <person name="Wolf Y.I."/>
            <person name="Yamagata H."/>
            <person name="Yamada T."/>
            <person name="Ye Y."/>
            <person name="Shaw J.R."/>
            <person name="Andrews J."/>
            <person name="Crease T.J."/>
            <person name="Tang H."/>
            <person name="Lucas S.M."/>
            <person name="Robertson H.M."/>
            <person name="Bork P."/>
            <person name="Koonin E.V."/>
            <person name="Zdobnov E.M."/>
            <person name="Grigoriev I.V."/>
            <person name="Lynch M."/>
            <person name="Boore J.L."/>
        </authorList>
    </citation>
    <scope>NUCLEOTIDE SEQUENCE [LARGE SCALE GENOMIC DNA]</scope>
</reference>
<dbReference type="GO" id="GO:0004519">
    <property type="term" value="F:endonuclease activity"/>
    <property type="evidence" value="ECO:0007669"/>
    <property type="project" value="InterPro"/>
</dbReference>
<evidence type="ECO:0000313" key="2">
    <source>
        <dbReference type="Proteomes" id="UP000000305"/>
    </source>
</evidence>
<sequence length="592" mass="67814">MSNNTKRIVPWISMEEWTQVYQQVYSNKIKERWAGLNQMTMWKSRVDKLSLGVECSLYLLQAILRDEEYKMDHSALSENDVVLMYSTAIIRFINLISHLGQVDLRHQPISAIAEMAGIPDWLVSIRHEATHAKMPSLDILRPGANLAMDWLKENYWRTEEEDSYDLYWPESKRATSRMMLAKTKMAEEGKNTGSAASKHAVIPEELQLAVSMLVVLLKEMGCRNSFNEIQSRDLHQYAYELWLQTKIPSTPLNKKEIAKLTIPLKKILALIFDEIKRILSEWVETDGVEGIEQTEKVDALKGKCFISALCQSPHLLKKPEKGTIFSNLKPIWTLIQQWQTVPYLMNKLVTIEVEDDQQQRVFLSLMGDMTNAVLHARNNPENEKNVFKFDEGLRSVDWDKMTHAILLEPHPETWNTVSKVFLLYDPPVNAKKKEKVAALLRLYLGKDTSAEPSERAAFGKSTIHSKIFTAAMLNPQNEKPVLKRDSGNQHSQDNKYSADQAPVIDEWTLCSEHDWSRVPIGSLPSITTDKLELEGVDWELVEVEASDCNSDRIVNGTKRTGERFDWNSLLRKRRRRGGLTKEGPVGHVATTQ</sequence>
<dbReference type="InParanoid" id="E9GPZ5"/>